<evidence type="ECO:0000313" key="9">
    <source>
        <dbReference type="Proteomes" id="UP001044222"/>
    </source>
</evidence>
<dbReference type="GO" id="GO:0042162">
    <property type="term" value="F:telomeric DNA binding"/>
    <property type="evidence" value="ECO:0007669"/>
    <property type="project" value="TreeGrafter"/>
</dbReference>
<feature type="compositionally biased region" description="Polar residues" evidence="6">
    <location>
        <begin position="490"/>
        <end position="502"/>
    </location>
</feature>
<dbReference type="CDD" id="cd11657">
    <property type="entry name" value="TIN2_N"/>
    <property type="match status" value="1"/>
</dbReference>
<dbReference type="FunFam" id="3.30.160.60:FF:000624">
    <property type="entry name" value="zinc finger protein 697"/>
    <property type="match status" value="1"/>
</dbReference>
<dbReference type="GO" id="GO:0008270">
    <property type="term" value="F:zinc ion binding"/>
    <property type="evidence" value="ECO:0007669"/>
    <property type="project" value="UniProtKB-KW"/>
</dbReference>
<feature type="region of interest" description="Disordered" evidence="6">
    <location>
        <begin position="301"/>
        <end position="338"/>
    </location>
</feature>
<keyword evidence="3 5" id="KW-0863">Zinc-finger</keyword>
<dbReference type="Pfam" id="PF14973">
    <property type="entry name" value="TINF2_N"/>
    <property type="match status" value="1"/>
</dbReference>
<dbReference type="GO" id="GO:0070187">
    <property type="term" value="C:shelterin complex"/>
    <property type="evidence" value="ECO:0007669"/>
    <property type="project" value="InterPro"/>
</dbReference>
<sequence length="640" mass="71979">HVFPSETVKGFPYLELTETSVLKSIQGWFFFTALPIFFMLMEALSMAVREIGDPSLPVSSLCLLVPPLQLLSAAMWQVLQKQDVLHYGKLEEFVSLVMETFPELLSESQRTELTLGLQYMSPAETGCKTDPALEVLLWEFLSRLDQLLLVPDLKQTVSWLSAAPSVVEVCVQSVSYTDNLKTLLRHHRSLGQLDMNVTLPSIEECKLFSMSRPPSQRVMDSTKLTNTNSQSDSITNCMKFLSSTPSDEDIKAEIVMDSTDYEGVEPMSSLNRCEDMDQRTQGNTEYLISRAQKDLLTNMKEEEENWERQSVKMEREDGVRDEEGLWKQEDKERDEQREGYLNGQAAQTGKLMLNGVKSQHGQQEGEGLSTAVTSCLVRQPRVLIRRIEIGSSVPVSLPCSMVTRLRTNRSLRQKKGPVVTRKRKTIGQLEKPLNPLSSSSENRICAEAFLISPVISPRNQNTGQTVEVSSQVFACSQYPFIHTQELNRTVGSQQPTSTSNQHPIPPKTPPKPTLSHTGTPGPHTCSQCGKSFAYLSTLKRHQWLYQGRHQQPVLILTPAGVGLMVTSPASEIQLYENVNCAPRCWEILQVMKGQMHQQPVLQCLQTQSKRPSLHWLLNHLCLNTVAHSVTSDLYIVHQVV</sequence>
<dbReference type="InterPro" id="IPR039098">
    <property type="entry name" value="TINF2"/>
</dbReference>
<dbReference type="GO" id="GO:0016233">
    <property type="term" value="P:telomere capping"/>
    <property type="evidence" value="ECO:0007669"/>
    <property type="project" value="InterPro"/>
</dbReference>
<feature type="non-terminal residue" evidence="8">
    <location>
        <position position="1"/>
    </location>
</feature>
<feature type="region of interest" description="Disordered" evidence="6">
    <location>
        <begin position="490"/>
        <end position="522"/>
    </location>
</feature>
<dbReference type="EMBL" id="JAFIRN010000006">
    <property type="protein sequence ID" value="KAG5846411.1"/>
    <property type="molecule type" value="Genomic_DNA"/>
</dbReference>
<feature type="domain" description="C2H2-type" evidence="7">
    <location>
        <begin position="523"/>
        <end position="550"/>
    </location>
</feature>
<keyword evidence="4" id="KW-0862">Zinc</keyword>
<feature type="compositionally biased region" description="Pro residues" evidence="6">
    <location>
        <begin position="503"/>
        <end position="512"/>
    </location>
</feature>
<dbReference type="InterPro" id="IPR036236">
    <property type="entry name" value="Znf_C2H2_sf"/>
</dbReference>
<accession>A0A9D3ME58</accession>
<feature type="compositionally biased region" description="Basic and acidic residues" evidence="6">
    <location>
        <begin position="306"/>
        <end position="338"/>
    </location>
</feature>
<dbReference type="PANTHER" id="PTHR15512:SF0">
    <property type="entry name" value="TERF1-INTERACTING NUCLEAR FACTOR 2"/>
    <property type="match status" value="1"/>
</dbReference>
<keyword evidence="9" id="KW-1185">Reference proteome</keyword>
<dbReference type="InterPro" id="IPR029400">
    <property type="entry name" value="TINF2_N"/>
</dbReference>
<evidence type="ECO:0000256" key="5">
    <source>
        <dbReference type="PROSITE-ProRule" id="PRU00042"/>
    </source>
</evidence>
<proteinExistence type="predicted"/>
<dbReference type="GO" id="GO:1904356">
    <property type="term" value="P:regulation of telomere maintenance via telomere lengthening"/>
    <property type="evidence" value="ECO:0007669"/>
    <property type="project" value="TreeGrafter"/>
</dbReference>
<evidence type="ECO:0000256" key="1">
    <source>
        <dbReference type="ARBA" id="ARBA00022723"/>
    </source>
</evidence>
<evidence type="ECO:0000256" key="3">
    <source>
        <dbReference type="ARBA" id="ARBA00022771"/>
    </source>
</evidence>
<evidence type="ECO:0000256" key="2">
    <source>
        <dbReference type="ARBA" id="ARBA00022737"/>
    </source>
</evidence>
<keyword evidence="1" id="KW-0479">Metal-binding</keyword>
<evidence type="ECO:0000256" key="4">
    <source>
        <dbReference type="ARBA" id="ARBA00022833"/>
    </source>
</evidence>
<gene>
    <name evidence="8" type="ORF">ANANG_G00114690</name>
</gene>
<dbReference type="InterPro" id="IPR013087">
    <property type="entry name" value="Znf_C2H2_type"/>
</dbReference>
<evidence type="ECO:0000259" key="7">
    <source>
        <dbReference type="PROSITE" id="PS50157"/>
    </source>
</evidence>
<comment type="caution">
    <text evidence="8">The sequence shown here is derived from an EMBL/GenBank/DDBJ whole genome shotgun (WGS) entry which is preliminary data.</text>
</comment>
<organism evidence="8 9">
    <name type="scientific">Anguilla anguilla</name>
    <name type="common">European freshwater eel</name>
    <name type="synonym">Muraena anguilla</name>
    <dbReference type="NCBI Taxonomy" id="7936"/>
    <lineage>
        <taxon>Eukaryota</taxon>
        <taxon>Metazoa</taxon>
        <taxon>Chordata</taxon>
        <taxon>Craniata</taxon>
        <taxon>Vertebrata</taxon>
        <taxon>Euteleostomi</taxon>
        <taxon>Actinopterygii</taxon>
        <taxon>Neopterygii</taxon>
        <taxon>Teleostei</taxon>
        <taxon>Anguilliformes</taxon>
        <taxon>Anguillidae</taxon>
        <taxon>Anguilla</taxon>
    </lineage>
</organism>
<dbReference type="PROSITE" id="PS50157">
    <property type="entry name" value="ZINC_FINGER_C2H2_2"/>
    <property type="match status" value="1"/>
</dbReference>
<dbReference type="SUPFAM" id="SSF57667">
    <property type="entry name" value="beta-beta-alpha zinc fingers"/>
    <property type="match status" value="1"/>
</dbReference>
<evidence type="ECO:0000256" key="6">
    <source>
        <dbReference type="SAM" id="MobiDB-lite"/>
    </source>
</evidence>
<keyword evidence="2" id="KW-0677">Repeat</keyword>
<reference evidence="8" key="1">
    <citation type="submission" date="2021-01" db="EMBL/GenBank/DDBJ databases">
        <title>A chromosome-scale assembly of European eel, Anguilla anguilla.</title>
        <authorList>
            <person name="Henkel C."/>
            <person name="Jong-Raadsen S.A."/>
            <person name="Dufour S."/>
            <person name="Weltzien F.-A."/>
            <person name="Palstra A.P."/>
            <person name="Pelster B."/>
            <person name="Spaink H.P."/>
            <person name="Van Den Thillart G.E."/>
            <person name="Jansen H."/>
            <person name="Zahm M."/>
            <person name="Klopp C."/>
            <person name="Cedric C."/>
            <person name="Louis A."/>
            <person name="Berthelot C."/>
            <person name="Parey E."/>
            <person name="Roest Crollius H."/>
            <person name="Montfort J."/>
            <person name="Robinson-Rechavi M."/>
            <person name="Bucao C."/>
            <person name="Bouchez O."/>
            <person name="Gislard M."/>
            <person name="Lluch J."/>
            <person name="Milhes M."/>
            <person name="Lampietro C."/>
            <person name="Lopez Roques C."/>
            <person name="Donnadieu C."/>
            <person name="Braasch I."/>
            <person name="Desvignes T."/>
            <person name="Postlethwait J."/>
            <person name="Bobe J."/>
            <person name="Guiguen Y."/>
            <person name="Dirks R."/>
        </authorList>
    </citation>
    <scope>NUCLEOTIDE SEQUENCE</scope>
    <source>
        <strain evidence="8">Tag_6206</strain>
        <tissue evidence="8">Liver</tissue>
    </source>
</reference>
<protein>
    <recommendedName>
        <fullName evidence="7">C2H2-type domain-containing protein</fullName>
    </recommendedName>
</protein>
<name>A0A9D3ME58_ANGAN</name>
<dbReference type="AlphaFoldDB" id="A0A9D3ME58"/>
<dbReference type="Gene3D" id="3.30.160.60">
    <property type="entry name" value="Classic Zinc Finger"/>
    <property type="match status" value="1"/>
</dbReference>
<dbReference type="Proteomes" id="UP001044222">
    <property type="component" value="Unassembled WGS sequence"/>
</dbReference>
<dbReference type="PANTHER" id="PTHR15512">
    <property type="entry name" value="TERF1-INTERACTING NUCLEAR FACTOR 2"/>
    <property type="match status" value="1"/>
</dbReference>
<evidence type="ECO:0000313" key="8">
    <source>
        <dbReference type="EMBL" id="KAG5846411.1"/>
    </source>
</evidence>